<dbReference type="PANTHER" id="PTHR14187:SF81">
    <property type="entry name" value="HSP70 FAMILY PROTEIN (AFU_ORTHOLOGUE AFUA_4G14040)"/>
    <property type="match status" value="1"/>
</dbReference>
<organism evidence="4 5">
    <name type="scientific">Dendryphion nanum</name>
    <dbReference type="NCBI Taxonomy" id="256645"/>
    <lineage>
        <taxon>Eukaryota</taxon>
        <taxon>Fungi</taxon>
        <taxon>Dikarya</taxon>
        <taxon>Ascomycota</taxon>
        <taxon>Pezizomycotina</taxon>
        <taxon>Dothideomycetes</taxon>
        <taxon>Pleosporomycetidae</taxon>
        <taxon>Pleosporales</taxon>
        <taxon>Torulaceae</taxon>
        <taxon>Dendryphion</taxon>
    </lineage>
</organism>
<gene>
    <name evidence="4" type="ORF">B0J11DRAFT_156863</name>
</gene>
<dbReference type="InterPro" id="IPR013126">
    <property type="entry name" value="Hsp_70_fam"/>
</dbReference>
<dbReference type="EMBL" id="JAGMWT010000002">
    <property type="protein sequence ID" value="KAH7135278.1"/>
    <property type="molecule type" value="Genomic_DNA"/>
</dbReference>
<feature type="region of interest" description="Disordered" evidence="3">
    <location>
        <begin position="1"/>
        <end position="78"/>
    </location>
</feature>
<dbReference type="Gene3D" id="3.90.640.10">
    <property type="entry name" value="Actin, Chain A, domain 4"/>
    <property type="match status" value="1"/>
</dbReference>
<protein>
    <recommendedName>
        <fullName evidence="6">Actin-like ATPase domain-containing protein</fullName>
    </recommendedName>
</protein>
<dbReference type="PANTHER" id="PTHR14187">
    <property type="entry name" value="ALPHA KINASE/ELONGATION FACTOR 2 KINASE"/>
    <property type="match status" value="1"/>
</dbReference>
<dbReference type="InterPro" id="IPR043129">
    <property type="entry name" value="ATPase_NBD"/>
</dbReference>
<evidence type="ECO:0000256" key="3">
    <source>
        <dbReference type="SAM" id="MobiDB-lite"/>
    </source>
</evidence>
<dbReference type="CDD" id="cd10170">
    <property type="entry name" value="ASKHA_NBD_HSP70"/>
    <property type="match status" value="1"/>
</dbReference>
<keyword evidence="2" id="KW-0067">ATP-binding</keyword>
<feature type="compositionally biased region" description="Basic residues" evidence="3">
    <location>
        <begin position="1"/>
        <end position="10"/>
    </location>
</feature>
<dbReference type="PRINTS" id="PR00301">
    <property type="entry name" value="HEATSHOCK70"/>
</dbReference>
<dbReference type="AlphaFoldDB" id="A0A9P9ED37"/>
<accession>A0A9P9ED37</accession>
<evidence type="ECO:0000256" key="1">
    <source>
        <dbReference type="ARBA" id="ARBA00022741"/>
    </source>
</evidence>
<dbReference type="Gene3D" id="3.30.420.40">
    <property type="match status" value="2"/>
</dbReference>
<comment type="caution">
    <text evidence="4">The sequence shown here is derived from an EMBL/GenBank/DDBJ whole genome shotgun (WGS) entry which is preliminary data.</text>
</comment>
<dbReference type="OrthoDB" id="2963168at2759"/>
<reference evidence="4" key="1">
    <citation type="journal article" date="2021" name="Nat. Commun.">
        <title>Genetic determinants of endophytism in the Arabidopsis root mycobiome.</title>
        <authorList>
            <person name="Mesny F."/>
            <person name="Miyauchi S."/>
            <person name="Thiergart T."/>
            <person name="Pickel B."/>
            <person name="Atanasova L."/>
            <person name="Karlsson M."/>
            <person name="Huettel B."/>
            <person name="Barry K.W."/>
            <person name="Haridas S."/>
            <person name="Chen C."/>
            <person name="Bauer D."/>
            <person name="Andreopoulos W."/>
            <person name="Pangilinan J."/>
            <person name="LaButti K."/>
            <person name="Riley R."/>
            <person name="Lipzen A."/>
            <person name="Clum A."/>
            <person name="Drula E."/>
            <person name="Henrissat B."/>
            <person name="Kohler A."/>
            <person name="Grigoriev I.V."/>
            <person name="Martin F.M."/>
            <person name="Hacquard S."/>
        </authorList>
    </citation>
    <scope>NUCLEOTIDE SEQUENCE</scope>
    <source>
        <strain evidence="4">MPI-CAGE-CH-0243</strain>
    </source>
</reference>
<dbReference type="GO" id="GO:0005524">
    <property type="term" value="F:ATP binding"/>
    <property type="evidence" value="ECO:0007669"/>
    <property type="project" value="UniProtKB-KW"/>
</dbReference>
<dbReference type="Proteomes" id="UP000700596">
    <property type="component" value="Unassembled WGS sequence"/>
</dbReference>
<dbReference type="SUPFAM" id="SSF53067">
    <property type="entry name" value="Actin-like ATPase domain"/>
    <property type="match status" value="2"/>
</dbReference>
<dbReference type="GO" id="GO:0140662">
    <property type="term" value="F:ATP-dependent protein folding chaperone"/>
    <property type="evidence" value="ECO:0007669"/>
    <property type="project" value="InterPro"/>
</dbReference>
<evidence type="ECO:0000256" key="2">
    <source>
        <dbReference type="ARBA" id="ARBA00022840"/>
    </source>
</evidence>
<evidence type="ECO:0000313" key="4">
    <source>
        <dbReference type="EMBL" id="KAH7135278.1"/>
    </source>
</evidence>
<dbReference type="Pfam" id="PF00012">
    <property type="entry name" value="HSP70"/>
    <property type="match status" value="1"/>
</dbReference>
<evidence type="ECO:0000313" key="5">
    <source>
        <dbReference type="Proteomes" id="UP000700596"/>
    </source>
</evidence>
<keyword evidence="5" id="KW-1185">Reference proteome</keyword>
<proteinExistence type="predicted"/>
<name>A0A9P9ED37_9PLEO</name>
<keyword evidence="1" id="KW-0547">Nucleotide-binding</keyword>
<evidence type="ECO:0008006" key="6">
    <source>
        <dbReference type="Google" id="ProtNLM"/>
    </source>
</evidence>
<sequence>MGFLTKKKKKSTVDITKPNDDLPELEGTLKSPKRRPVASESSTELIQPAELDSTPKTPKISGFEAHPAPPKNSSFTANLPTLKNIGEISSTPDSVATTRACHRIVIGVDYGTTYTGVSYIYSTDAASSTIKDVHDIQNFPGAGRDANAVWKTPSRIAYASENDGCNSNRFGFQVTPKMKSYSWTKLLLDQTARATGYDDPSLKKSEGEGMMKLPPAKCASDVATDFLKELHAWIISYLEKRISPEILAATPMEFWFTVPAIWSDHAKDATRKAALAAGFGSHGEDSIFLIPEPEAAGISTLKSLSDTGARTDAQPDDRLLICDCGGGTVDITCYRVVQVHPKLEFEELVEGMGGKCGSTYIDRAFHRWMSEKFKKQFDDLSFEKRGPGSRFMKDFENHKHDFGYTDNLDHVYEIYLVMPGVSTSEFYDDEESTVQINGHLMLKFFKPVVAKVLALLEQQVRHAQSAGGSKAINRVVLVGGFGDSLYLNKRVREWCQANSITLTCPEHPQSAIARGAALRGLENVAPIHRRSRRYYGFHANEPFRDKIDPEKSLLIDIFDGTRFCATRVLWNIKKGEIITPSTKISIRLRINHFEDDSLEKSFTFYSCSEDSAPDYITDSRAEAFAKMKFTVTLAHLARSETRFCGARRVWNVGFVLEILMGGKEGTLALRVLIEGVELGNGEITYDGSG</sequence>